<evidence type="ECO:0000313" key="2">
    <source>
        <dbReference type="EMBL" id="KAK4141718.1"/>
    </source>
</evidence>
<sequence>MLSATLLSLFPPLFILPLTLATIAPRQPTPDPLSSLNASSSTLYPTASSIPPTDPCGITLAPIGGGLSFPRAGFVGAVDGTVECGWHRLVFEGLPAGWGFTVLAVSVGGNVELGEQAGLREVRVGVGYFDNPSDTKPAVTDSAVETDLGEKYPGGYSGTINLILNVFSENTNGTQARGRTSCATATEQPEIDIRFGLSTSHEEEEGENGTAYEASVSDLTLELSVMWEQCDGL</sequence>
<feature type="signal peptide" evidence="1">
    <location>
        <begin position="1"/>
        <end position="21"/>
    </location>
</feature>
<evidence type="ECO:0000256" key="1">
    <source>
        <dbReference type="SAM" id="SignalP"/>
    </source>
</evidence>
<dbReference type="AlphaFoldDB" id="A0AAN6UZ01"/>
<proteinExistence type="predicted"/>
<dbReference type="GeneID" id="87818098"/>
<protein>
    <submittedName>
        <fullName evidence="2">Uncharacterized protein</fullName>
    </submittedName>
</protein>
<keyword evidence="1" id="KW-0732">Signal</keyword>
<comment type="caution">
    <text evidence="2">The sequence shown here is derived from an EMBL/GenBank/DDBJ whole genome shotgun (WGS) entry which is preliminary data.</text>
</comment>
<keyword evidence="3" id="KW-1185">Reference proteome</keyword>
<reference evidence="2" key="2">
    <citation type="submission" date="2023-05" db="EMBL/GenBank/DDBJ databases">
        <authorList>
            <consortium name="Lawrence Berkeley National Laboratory"/>
            <person name="Steindorff A."/>
            <person name="Hensen N."/>
            <person name="Bonometti L."/>
            <person name="Westerberg I."/>
            <person name="Brannstrom I.O."/>
            <person name="Guillou S."/>
            <person name="Cros-Aarteil S."/>
            <person name="Calhoun S."/>
            <person name="Haridas S."/>
            <person name="Kuo A."/>
            <person name="Mondo S."/>
            <person name="Pangilinan J."/>
            <person name="Riley R."/>
            <person name="Labutti K."/>
            <person name="Andreopoulos B."/>
            <person name="Lipzen A."/>
            <person name="Chen C."/>
            <person name="Yanf M."/>
            <person name="Daum C."/>
            <person name="Ng V."/>
            <person name="Clum A."/>
            <person name="Ohm R."/>
            <person name="Martin F."/>
            <person name="Silar P."/>
            <person name="Natvig D."/>
            <person name="Lalanne C."/>
            <person name="Gautier V."/>
            <person name="Ament-Velasquez S.L."/>
            <person name="Kruys A."/>
            <person name="Hutchinson M.I."/>
            <person name="Powell A.J."/>
            <person name="Barry K."/>
            <person name="Miller A.N."/>
            <person name="Grigoriev I.V."/>
            <person name="Debuchy R."/>
            <person name="Gladieux P."/>
            <person name="Thoren M.H."/>
            <person name="Johannesson H."/>
        </authorList>
    </citation>
    <scope>NUCLEOTIDE SEQUENCE</scope>
    <source>
        <strain evidence="2">CBS 141.50</strain>
    </source>
</reference>
<feature type="chain" id="PRO_5043012103" evidence="1">
    <location>
        <begin position="22"/>
        <end position="233"/>
    </location>
</feature>
<accession>A0AAN6UZ01</accession>
<reference evidence="2" key="1">
    <citation type="journal article" date="2023" name="Mol. Phylogenet. Evol.">
        <title>Genome-scale phylogeny and comparative genomics of the fungal order Sordariales.</title>
        <authorList>
            <person name="Hensen N."/>
            <person name="Bonometti L."/>
            <person name="Westerberg I."/>
            <person name="Brannstrom I.O."/>
            <person name="Guillou S."/>
            <person name="Cros-Aarteil S."/>
            <person name="Calhoun S."/>
            <person name="Haridas S."/>
            <person name="Kuo A."/>
            <person name="Mondo S."/>
            <person name="Pangilinan J."/>
            <person name="Riley R."/>
            <person name="LaButti K."/>
            <person name="Andreopoulos B."/>
            <person name="Lipzen A."/>
            <person name="Chen C."/>
            <person name="Yan M."/>
            <person name="Daum C."/>
            <person name="Ng V."/>
            <person name="Clum A."/>
            <person name="Steindorff A."/>
            <person name="Ohm R.A."/>
            <person name="Martin F."/>
            <person name="Silar P."/>
            <person name="Natvig D.O."/>
            <person name="Lalanne C."/>
            <person name="Gautier V."/>
            <person name="Ament-Velasquez S.L."/>
            <person name="Kruys A."/>
            <person name="Hutchinson M.I."/>
            <person name="Powell A.J."/>
            <person name="Barry K."/>
            <person name="Miller A.N."/>
            <person name="Grigoriev I.V."/>
            <person name="Debuchy R."/>
            <person name="Gladieux P."/>
            <person name="Hiltunen Thoren M."/>
            <person name="Johannesson H."/>
        </authorList>
    </citation>
    <scope>NUCLEOTIDE SEQUENCE</scope>
    <source>
        <strain evidence="2">CBS 141.50</strain>
    </source>
</reference>
<organism evidence="2 3">
    <name type="scientific">Dichotomopilus funicola</name>
    <dbReference type="NCBI Taxonomy" id="1934379"/>
    <lineage>
        <taxon>Eukaryota</taxon>
        <taxon>Fungi</taxon>
        <taxon>Dikarya</taxon>
        <taxon>Ascomycota</taxon>
        <taxon>Pezizomycotina</taxon>
        <taxon>Sordariomycetes</taxon>
        <taxon>Sordariomycetidae</taxon>
        <taxon>Sordariales</taxon>
        <taxon>Chaetomiaceae</taxon>
        <taxon>Dichotomopilus</taxon>
    </lineage>
</organism>
<gene>
    <name evidence="2" type="ORF">C8A04DRAFT_30707</name>
</gene>
<dbReference type="Proteomes" id="UP001302676">
    <property type="component" value="Unassembled WGS sequence"/>
</dbReference>
<dbReference type="RefSeq" id="XP_062635089.1">
    <property type="nucleotide sequence ID" value="XM_062781485.1"/>
</dbReference>
<name>A0AAN6UZ01_9PEZI</name>
<evidence type="ECO:0000313" key="3">
    <source>
        <dbReference type="Proteomes" id="UP001302676"/>
    </source>
</evidence>
<dbReference type="EMBL" id="MU853607">
    <property type="protein sequence ID" value="KAK4141718.1"/>
    <property type="molecule type" value="Genomic_DNA"/>
</dbReference>